<keyword evidence="4" id="KW-0805">Transcription regulation</keyword>
<comment type="subcellular location">
    <subcellularLocation>
        <location evidence="1">Cytoplasm</location>
    </subcellularLocation>
</comment>
<name>A0A3M8AE23_9MICO</name>
<dbReference type="SUPFAM" id="SSF52172">
    <property type="entry name" value="CheY-like"/>
    <property type="match status" value="1"/>
</dbReference>
<dbReference type="GO" id="GO:0005829">
    <property type="term" value="C:cytosol"/>
    <property type="evidence" value="ECO:0007669"/>
    <property type="project" value="TreeGrafter"/>
</dbReference>
<feature type="DNA-binding region" description="OmpR/PhoB-type" evidence="8">
    <location>
        <begin position="124"/>
        <end position="222"/>
    </location>
</feature>
<dbReference type="PROSITE" id="PS51755">
    <property type="entry name" value="OMPR_PHOB"/>
    <property type="match status" value="1"/>
</dbReference>
<dbReference type="PANTHER" id="PTHR48111">
    <property type="entry name" value="REGULATOR OF RPOS"/>
    <property type="match status" value="1"/>
</dbReference>
<accession>A0A3M8AE23</accession>
<dbReference type="RefSeq" id="WP_122937052.1">
    <property type="nucleotide sequence ID" value="NZ_JBHSNT010000060.1"/>
</dbReference>
<evidence type="ECO:0000259" key="9">
    <source>
        <dbReference type="PROSITE" id="PS50110"/>
    </source>
</evidence>
<dbReference type="Pfam" id="PF00486">
    <property type="entry name" value="Trans_reg_C"/>
    <property type="match status" value="1"/>
</dbReference>
<keyword evidence="6" id="KW-0804">Transcription</keyword>
<feature type="modified residue" description="4-aspartylphosphate" evidence="7">
    <location>
        <position position="51"/>
    </location>
</feature>
<dbReference type="GO" id="GO:0000976">
    <property type="term" value="F:transcription cis-regulatory region binding"/>
    <property type="evidence" value="ECO:0007669"/>
    <property type="project" value="TreeGrafter"/>
</dbReference>
<dbReference type="Proteomes" id="UP000275048">
    <property type="component" value="Unassembled WGS sequence"/>
</dbReference>
<dbReference type="GO" id="GO:0032993">
    <property type="term" value="C:protein-DNA complex"/>
    <property type="evidence" value="ECO:0007669"/>
    <property type="project" value="TreeGrafter"/>
</dbReference>
<dbReference type="Pfam" id="PF00072">
    <property type="entry name" value="Response_reg"/>
    <property type="match status" value="1"/>
</dbReference>
<dbReference type="AlphaFoldDB" id="A0A3M8AE23"/>
<organism evidence="11 12">
    <name type="scientific">Agromyces tardus</name>
    <dbReference type="NCBI Taxonomy" id="2583849"/>
    <lineage>
        <taxon>Bacteria</taxon>
        <taxon>Bacillati</taxon>
        <taxon>Actinomycetota</taxon>
        <taxon>Actinomycetes</taxon>
        <taxon>Micrococcales</taxon>
        <taxon>Microbacteriaceae</taxon>
        <taxon>Agromyces</taxon>
    </lineage>
</organism>
<evidence type="ECO:0000256" key="3">
    <source>
        <dbReference type="ARBA" id="ARBA00023012"/>
    </source>
</evidence>
<dbReference type="GO" id="GO:0000156">
    <property type="term" value="F:phosphorelay response regulator activity"/>
    <property type="evidence" value="ECO:0007669"/>
    <property type="project" value="TreeGrafter"/>
</dbReference>
<evidence type="ECO:0000256" key="1">
    <source>
        <dbReference type="ARBA" id="ARBA00004496"/>
    </source>
</evidence>
<reference evidence="11 12" key="1">
    <citation type="submission" date="2018-10" db="EMBL/GenBank/DDBJ databases">
        <title>Isolation, diversity and antibacterial activity of antinobacteria from the wheat rhizosphere soil.</title>
        <authorList>
            <person name="Sun T."/>
        </authorList>
    </citation>
    <scope>NUCLEOTIDE SEQUENCE [LARGE SCALE GENOMIC DNA]</scope>
    <source>
        <strain evidence="11 12">SJ-23</strain>
    </source>
</reference>
<feature type="domain" description="Response regulatory" evidence="9">
    <location>
        <begin position="2"/>
        <end position="116"/>
    </location>
</feature>
<dbReference type="CDD" id="cd00383">
    <property type="entry name" value="trans_reg_C"/>
    <property type="match status" value="1"/>
</dbReference>
<keyword evidence="5 8" id="KW-0238">DNA-binding</keyword>
<dbReference type="InterPro" id="IPR036388">
    <property type="entry name" value="WH-like_DNA-bd_sf"/>
</dbReference>
<evidence type="ECO:0000256" key="8">
    <source>
        <dbReference type="PROSITE-ProRule" id="PRU01091"/>
    </source>
</evidence>
<dbReference type="InterPro" id="IPR001867">
    <property type="entry name" value="OmpR/PhoB-type_DNA-bd"/>
</dbReference>
<evidence type="ECO:0000256" key="4">
    <source>
        <dbReference type="ARBA" id="ARBA00023015"/>
    </source>
</evidence>
<dbReference type="SMART" id="SM00448">
    <property type="entry name" value="REC"/>
    <property type="match status" value="1"/>
</dbReference>
<gene>
    <name evidence="11" type="ORF">EDM22_10740</name>
</gene>
<evidence type="ECO:0000256" key="7">
    <source>
        <dbReference type="PROSITE-ProRule" id="PRU00169"/>
    </source>
</evidence>
<dbReference type="SMART" id="SM00862">
    <property type="entry name" value="Trans_reg_C"/>
    <property type="match status" value="1"/>
</dbReference>
<sequence length="226" mass="24764">MRILVVDDEPELTALLARGLGADGHAVVQAHDGITAIGEATRAPFEVAVVDVMLPGMSGFELSRRLKEVDPSMAVILLTARREVDDRVRGLDSGADDYMVKPFDLAELAARIRAVRRRDALQTPARVDIGALTVDLHRHRARVGDRDLALSRTEFDVLRTLALHRDETVTRGALLDEVWEGSAHVDPNIVDQYVSYLRRKLDSVDAGARIVTTRGVGFRLIAAADA</sequence>
<keyword evidence="12" id="KW-1185">Reference proteome</keyword>
<evidence type="ECO:0000256" key="5">
    <source>
        <dbReference type="ARBA" id="ARBA00023125"/>
    </source>
</evidence>
<dbReference type="PANTHER" id="PTHR48111:SF22">
    <property type="entry name" value="REGULATOR OF RPOS"/>
    <property type="match status" value="1"/>
</dbReference>
<comment type="caution">
    <text evidence="11">The sequence shown here is derived from an EMBL/GenBank/DDBJ whole genome shotgun (WGS) entry which is preliminary data.</text>
</comment>
<dbReference type="InterPro" id="IPR039420">
    <property type="entry name" value="WalR-like"/>
</dbReference>
<proteinExistence type="predicted"/>
<dbReference type="PROSITE" id="PS50110">
    <property type="entry name" value="RESPONSE_REGULATORY"/>
    <property type="match status" value="1"/>
</dbReference>
<evidence type="ECO:0000313" key="11">
    <source>
        <dbReference type="EMBL" id="RNB48817.1"/>
    </source>
</evidence>
<dbReference type="Gene3D" id="6.10.250.690">
    <property type="match status" value="1"/>
</dbReference>
<dbReference type="EMBL" id="RHHB01000018">
    <property type="protein sequence ID" value="RNB48817.1"/>
    <property type="molecule type" value="Genomic_DNA"/>
</dbReference>
<keyword evidence="2 7" id="KW-0597">Phosphoprotein</keyword>
<dbReference type="Gene3D" id="3.40.50.2300">
    <property type="match status" value="1"/>
</dbReference>
<dbReference type="InterPro" id="IPR001789">
    <property type="entry name" value="Sig_transdc_resp-reg_receiver"/>
</dbReference>
<feature type="domain" description="OmpR/PhoB-type" evidence="10">
    <location>
        <begin position="124"/>
        <end position="222"/>
    </location>
</feature>
<keyword evidence="3" id="KW-0902">Two-component regulatory system</keyword>
<protein>
    <submittedName>
        <fullName evidence="11">DNA-binding response regulator</fullName>
    </submittedName>
</protein>
<evidence type="ECO:0000313" key="12">
    <source>
        <dbReference type="Proteomes" id="UP000275048"/>
    </source>
</evidence>
<dbReference type="GO" id="GO:0006355">
    <property type="term" value="P:regulation of DNA-templated transcription"/>
    <property type="evidence" value="ECO:0007669"/>
    <property type="project" value="InterPro"/>
</dbReference>
<dbReference type="OrthoDB" id="9812490at2"/>
<dbReference type="InterPro" id="IPR011006">
    <property type="entry name" value="CheY-like_superfamily"/>
</dbReference>
<evidence type="ECO:0000259" key="10">
    <source>
        <dbReference type="PROSITE" id="PS51755"/>
    </source>
</evidence>
<evidence type="ECO:0000256" key="6">
    <source>
        <dbReference type="ARBA" id="ARBA00023163"/>
    </source>
</evidence>
<dbReference type="CDD" id="cd17574">
    <property type="entry name" value="REC_OmpR"/>
    <property type="match status" value="1"/>
</dbReference>
<evidence type="ECO:0000256" key="2">
    <source>
        <dbReference type="ARBA" id="ARBA00022553"/>
    </source>
</evidence>
<dbReference type="Gene3D" id="1.10.10.10">
    <property type="entry name" value="Winged helix-like DNA-binding domain superfamily/Winged helix DNA-binding domain"/>
    <property type="match status" value="1"/>
</dbReference>